<dbReference type="Proteomes" id="UP001260959">
    <property type="component" value="Unassembled WGS sequence"/>
</dbReference>
<organism evidence="2 3">
    <name type="scientific">Chryseobacterium metallicongregator</name>
    <dbReference type="NCBI Taxonomy" id="3073042"/>
    <lineage>
        <taxon>Bacteria</taxon>
        <taxon>Pseudomonadati</taxon>
        <taxon>Bacteroidota</taxon>
        <taxon>Flavobacteriia</taxon>
        <taxon>Flavobacteriales</taxon>
        <taxon>Weeksellaceae</taxon>
        <taxon>Chryseobacterium group</taxon>
        <taxon>Chryseobacterium</taxon>
    </lineage>
</organism>
<accession>A0ABU1E8K3</accession>
<proteinExistence type="predicted"/>
<evidence type="ECO:0000256" key="1">
    <source>
        <dbReference type="SAM" id="SignalP"/>
    </source>
</evidence>
<feature type="signal peptide" evidence="1">
    <location>
        <begin position="1"/>
        <end position="18"/>
    </location>
</feature>
<protein>
    <recommendedName>
        <fullName evidence="4">C1q domain-containing protein</fullName>
    </recommendedName>
</protein>
<dbReference type="RefSeq" id="WP_309522882.1">
    <property type="nucleotide sequence ID" value="NZ_JAVIXS010000020.1"/>
</dbReference>
<comment type="caution">
    <text evidence="2">The sequence shown here is derived from an EMBL/GenBank/DDBJ whole genome shotgun (WGS) entry which is preliminary data.</text>
</comment>
<dbReference type="EMBL" id="JAVIXS010000020">
    <property type="protein sequence ID" value="MDR4954060.1"/>
    <property type="molecule type" value="Genomic_DNA"/>
</dbReference>
<feature type="chain" id="PRO_5047178967" description="C1q domain-containing protein" evidence="1">
    <location>
        <begin position="19"/>
        <end position="327"/>
    </location>
</feature>
<gene>
    <name evidence="2" type="ORF">REB14_17925</name>
</gene>
<keyword evidence="3" id="KW-1185">Reference proteome</keyword>
<keyword evidence="1" id="KW-0732">Signal</keyword>
<sequence length="327" mass="35272">MNKIFFIPFTFVSFFLFAQSSNIGFNTATPTATLDVVSKSNTSGTKALEINNSSSSELMKVINTGKVGINIGTSTPTALLHVNSAGVLNIRHENLLELSSPAYTPPFNKLGVDASGNSVVMPVTVKYLYYQQLSNYPATYSFTTNTGGFSLYNPNQYINIPINNDAGLKGNSAGFTFGTDASATVNGQSVSNVKYIVIPEPGVYSFETWGSIRCNRYNNTQNYSFSGQININTVFATASGSTYTSNTTSGGIINANRDDFGNTTTVSYAFSNAQILTHTLQTTVPNQKVALFFQYIGGEPNQLTHNECLLNIPTGGDTSYYIIITKS</sequence>
<evidence type="ECO:0000313" key="2">
    <source>
        <dbReference type="EMBL" id="MDR4954060.1"/>
    </source>
</evidence>
<reference evidence="2 3" key="1">
    <citation type="submission" date="2023-08" db="EMBL/GenBank/DDBJ databases">
        <authorList>
            <person name="Maltman C."/>
        </authorList>
    </citation>
    <scope>NUCLEOTIDE SEQUENCE [LARGE SCALE GENOMIC DNA]</scope>
    <source>
        <strain evidence="2 3">ES2</strain>
    </source>
</reference>
<evidence type="ECO:0000313" key="3">
    <source>
        <dbReference type="Proteomes" id="UP001260959"/>
    </source>
</evidence>
<name>A0ABU1E8K3_9FLAO</name>
<evidence type="ECO:0008006" key="4">
    <source>
        <dbReference type="Google" id="ProtNLM"/>
    </source>
</evidence>